<dbReference type="PRINTS" id="PR00081">
    <property type="entry name" value="GDHRDH"/>
</dbReference>
<dbReference type="InterPro" id="IPR002347">
    <property type="entry name" value="SDR_fam"/>
</dbReference>
<keyword evidence="5" id="KW-1185">Reference proteome</keyword>
<dbReference type="CDD" id="cd05369">
    <property type="entry name" value="TER_DECR_SDR_a"/>
    <property type="match status" value="1"/>
</dbReference>
<comment type="similarity">
    <text evidence="1">Belongs to the short-chain dehydrogenases/reductases (SDR) family.</text>
</comment>
<keyword evidence="3" id="KW-0560">Oxidoreductase</keyword>
<protein>
    <submittedName>
        <fullName evidence="4">Short-chain dehydrogenase</fullName>
    </submittedName>
</protein>
<gene>
    <name evidence="4" type="ORF">CMC5_002000</name>
</gene>
<proteinExistence type="inferred from homology"/>
<sequence>MESIFRDGLMKDRVAVITGGGSGINQRIAERFAAQGARCVLVGRTQEKLDAAARGIAEAGGTAVGFAADVRDYAALEKIMRETHERFGEIDVVVCGAAGNFPAPAAAISANGFKSVVDIDLMGTFNTCRAAFEHLRKPGASILSISATQAFSPTPLQAHVCAAKSGVDMVTRVLAIEWGACGVRLNAIAPGPVDDTEGMRRLTPTPEMKEKVMRAVPMGRYATRDEIADVALFLCSPAAAYITGAVIVVDGGMSLLGSSAMFNVMS</sequence>
<accession>A0A0K1E5Z0</accession>
<dbReference type="InterPro" id="IPR045017">
    <property type="entry name" value="DECR2-like"/>
</dbReference>
<evidence type="ECO:0000256" key="3">
    <source>
        <dbReference type="ARBA" id="ARBA00023002"/>
    </source>
</evidence>
<name>A0A0K1E5Z0_CHOCO</name>
<evidence type="ECO:0000256" key="2">
    <source>
        <dbReference type="ARBA" id="ARBA00022857"/>
    </source>
</evidence>
<dbReference type="GO" id="GO:0008670">
    <property type="term" value="F:2,4-dienoyl-CoA reductase (NADPH) activity"/>
    <property type="evidence" value="ECO:0007669"/>
    <property type="project" value="InterPro"/>
</dbReference>
<dbReference type="PANTHER" id="PTHR43296:SF2">
    <property type="entry name" value="PEROXISOMAL 2,4-DIENOYL-COA REDUCTASE [(3E)-ENOYL-COA-PRODUCING]"/>
    <property type="match status" value="1"/>
</dbReference>
<dbReference type="Gene3D" id="3.40.50.720">
    <property type="entry name" value="NAD(P)-binding Rossmann-like Domain"/>
    <property type="match status" value="1"/>
</dbReference>
<dbReference type="NCBIfam" id="NF005752">
    <property type="entry name" value="PRK07576.1"/>
    <property type="match status" value="1"/>
</dbReference>
<evidence type="ECO:0000256" key="1">
    <source>
        <dbReference type="ARBA" id="ARBA00006484"/>
    </source>
</evidence>
<reference evidence="4 5" key="1">
    <citation type="submission" date="2015-07" db="EMBL/GenBank/DDBJ databases">
        <title>Genome analysis of myxobacterium Chondromyces crocatus Cm c5 reveals a high potential for natural compound synthesis and the genetic basis for the loss of fruiting body formation.</title>
        <authorList>
            <person name="Zaburannyi N."/>
            <person name="Bunk B."/>
            <person name="Maier J."/>
            <person name="Overmann J."/>
            <person name="Mueller R."/>
        </authorList>
    </citation>
    <scope>NUCLEOTIDE SEQUENCE [LARGE SCALE GENOMIC DNA]</scope>
    <source>
        <strain evidence="4 5">Cm c5</strain>
    </source>
</reference>
<dbReference type="Pfam" id="PF13561">
    <property type="entry name" value="adh_short_C2"/>
    <property type="match status" value="1"/>
</dbReference>
<dbReference type="PANTHER" id="PTHR43296">
    <property type="entry name" value="PEROXISOMAL 2,4-DIENOYL-COA REDUCTASE"/>
    <property type="match status" value="1"/>
</dbReference>
<dbReference type="GO" id="GO:0009062">
    <property type="term" value="P:fatty acid catabolic process"/>
    <property type="evidence" value="ECO:0007669"/>
    <property type="project" value="InterPro"/>
</dbReference>
<dbReference type="OrthoDB" id="9789398at2"/>
<keyword evidence="2" id="KW-0521">NADP</keyword>
<dbReference type="PATRIC" id="fig|52.7.peg.216"/>
<dbReference type="RefSeq" id="WP_050428657.1">
    <property type="nucleotide sequence ID" value="NZ_CP012159.1"/>
</dbReference>
<organism evidence="4 5">
    <name type="scientific">Chondromyces crocatus</name>
    <dbReference type="NCBI Taxonomy" id="52"/>
    <lineage>
        <taxon>Bacteria</taxon>
        <taxon>Pseudomonadati</taxon>
        <taxon>Myxococcota</taxon>
        <taxon>Polyangia</taxon>
        <taxon>Polyangiales</taxon>
        <taxon>Polyangiaceae</taxon>
        <taxon>Chondromyces</taxon>
    </lineage>
</organism>
<dbReference type="AlphaFoldDB" id="A0A0K1E5Z0"/>
<dbReference type="SUPFAM" id="SSF51735">
    <property type="entry name" value="NAD(P)-binding Rossmann-fold domains"/>
    <property type="match status" value="1"/>
</dbReference>
<dbReference type="EMBL" id="CP012159">
    <property type="protein sequence ID" value="AKT36087.1"/>
    <property type="molecule type" value="Genomic_DNA"/>
</dbReference>
<dbReference type="FunFam" id="3.40.50.720:FF:000084">
    <property type="entry name" value="Short-chain dehydrogenase reductase"/>
    <property type="match status" value="1"/>
</dbReference>
<dbReference type="STRING" id="52.CMC5_002000"/>
<dbReference type="InterPro" id="IPR036291">
    <property type="entry name" value="NAD(P)-bd_dom_sf"/>
</dbReference>
<dbReference type="Proteomes" id="UP000067626">
    <property type="component" value="Chromosome"/>
</dbReference>
<dbReference type="KEGG" id="ccro:CMC5_002000"/>
<evidence type="ECO:0000313" key="4">
    <source>
        <dbReference type="EMBL" id="AKT36087.1"/>
    </source>
</evidence>
<evidence type="ECO:0000313" key="5">
    <source>
        <dbReference type="Proteomes" id="UP000067626"/>
    </source>
</evidence>